<comment type="subunit">
    <text evidence="14 15">F-type ATPases have 2 components, F(1) - the catalytic core - and F(0) - the membrane proton channel. F(1) has five subunits: alpha(3), beta(3), gamma(1), delta(1), epsilon(1). F(0) has three main subunits: a(1), b(2) and c(10-14). The alpha and beta chains form an alternating ring which encloses part of the gamma chain. F(1) is attached to F(0) by a central stalk formed by the gamma and epsilon chains, while a peripheral stalk is formed by the delta and b chains.</text>
</comment>
<keyword evidence="3 15" id="KW-0813">Transport</keyword>
<evidence type="ECO:0000256" key="1">
    <source>
        <dbReference type="ARBA" id="ARBA00004377"/>
    </source>
</evidence>
<evidence type="ECO:0000313" key="19">
    <source>
        <dbReference type="Proteomes" id="UP000239772"/>
    </source>
</evidence>
<dbReference type="GO" id="GO:0016787">
    <property type="term" value="F:hydrolase activity"/>
    <property type="evidence" value="ECO:0007669"/>
    <property type="project" value="UniProtKB-KW"/>
</dbReference>
<evidence type="ECO:0000256" key="12">
    <source>
        <dbReference type="ARBA" id="ARBA00025198"/>
    </source>
</evidence>
<dbReference type="PANTHER" id="PTHR33445:SF1">
    <property type="entry name" value="ATP SYNTHASE SUBUNIT B"/>
    <property type="match status" value="1"/>
</dbReference>
<dbReference type="OrthoDB" id="8479836at2"/>
<organism evidence="18 19">
    <name type="scientific">Alsobacter soli</name>
    <dbReference type="NCBI Taxonomy" id="2109933"/>
    <lineage>
        <taxon>Bacteria</taxon>
        <taxon>Pseudomonadati</taxon>
        <taxon>Pseudomonadota</taxon>
        <taxon>Alphaproteobacteria</taxon>
        <taxon>Hyphomicrobiales</taxon>
        <taxon>Alsobacteraceae</taxon>
        <taxon>Alsobacter</taxon>
    </lineage>
</organism>
<dbReference type="EMBL" id="PVZS01000012">
    <property type="protein sequence ID" value="PSC04714.1"/>
    <property type="molecule type" value="Genomic_DNA"/>
</dbReference>
<keyword evidence="10 15" id="KW-0472">Membrane</keyword>
<dbReference type="Proteomes" id="UP000239772">
    <property type="component" value="Unassembled WGS sequence"/>
</dbReference>
<name>A0A2T1HSU7_9HYPH</name>
<evidence type="ECO:0000256" key="14">
    <source>
        <dbReference type="ARBA" id="ARBA00025830"/>
    </source>
</evidence>
<evidence type="ECO:0000256" key="10">
    <source>
        <dbReference type="ARBA" id="ARBA00023136"/>
    </source>
</evidence>
<evidence type="ECO:0000256" key="16">
    <source>
        <dbReference type="RuleBase" id="RU003848"/>
    </source>
</evidence>
<keyword evidence="17" id="KW-0175">Coiled coil</keyword>
<evidence type="ECO:0000256" key="17">
    <source>
        <dbReference type="SAM" id="Coils"/>
    </source>
</evidence>
<comment type="similarity">
    <text evidence="2 15 16">Belongs to the ATPase B chain family.</text>
</comment>
<evidence type="ECO:0000256" key="3">
    <source>
        <dbReference type="ARBA" id="ARBA00022448"/>
    </source>
</evidence>
<feature type="transmembrane region" description="Helical" evidence="15">
    <location>
        <begin position="6"/>
        <end position="31"/>
    </location>
</feature>
<dbReference type="PANTHER" id="PTHR33445">
    <property type="entry name" value="ATP SYNTHASE SUBUNIT B', CHLOROPLASTIC"/>
    <property type="match status" value="1"/>
</dbReference>
<evidence type="ECO:0000256" key="9">
    <source>
        <dbReference type="ARBA" id="ARBA00023065"/>
    </source>
</evidence>
<comment type="caution">
    <text evidence="18">The sequence shown here is derived from an EMBL/GenBank/DDBJ whole genome shotgun (WGS) entry which is preliminary data.</text>
</comment>
<dbReference type="InterPro" id="IPR050059">
    <property type="entry name" value="ATP_synthase_B_chain"/>
</dbReference>
<gene>
    <name evidence="15" type="primary">atpF</name>
    <name evidence="18" type="ORF">SLNSH_12975</name>
</gene>
<dbReference type="Pfam" id="PF00430">
    <property type="entry name" value="ATP-synt_B"/>
    <property type="match status" value="1"/>
</dbReference>
<sequence length="160" mass="17539">MLYDAEFWVAVAFFIFVGIVWKVGGFSAIVTGLDKRGEKIRAELEDARILREEAQKVLADYQKKRQEAEAEAAEIVRTARAEAERLAEETQAKLADFVARRTKMAEQKIAQAEAQAAADVRAAAAEAAVKASEQILRKDSAVSSEALVAKGLSEVRSKLN</sequence>
<evidence type="ECO:0000256" key="13">
    <source>
        <dbReference type="ARBA" id="ARBA00025614"/>
    </source>
</evidence>
<keyword evidence="18" id="KW-0378">Hydrolase</keyword>
<protein>
    <recommendedName>
        <fullName evidence="15">ATP synthase subunit b</fullName>
    </recommendedName>
    <alternativeName>
        <fullName evidence="15">ATP synthase F(0) sector subunit b</fullName>
    </alternativeName>
    <alternativeName>
        <fullName evidence="15">ATPase subunit I</fullName>
    </alternativeName>
    <alternativeName>
        <fullName evidence="15">F-type ATPase subunit b</fullName>
        <shortName evidence="15">F-ATPase subunit b</shortName>
    </alternativeName>
</protein>
<reference evidence="19" key="1">
    <citation type="submission" date="2018-03" db="EMBL/GenBank/DDBJ databases">
        <authorList>
            <person name="Sun L."/>
            <person name="Liu H."/>
            <person name="Chen W."/>
            <person name="Huang K."/>
            <person name="Liu W."/>
            <person name="Gao X."/>
        </authorList>
    </citation>
    <scope>NUCLEOTIDE SEQUENCE [LARGE SCALE GENOMIC DNA]</scope>
    <source>
        <strain evidence="19">SH9</strain>
    </source>
</reference>
<evidence type="ECO:0000256" key="5">
    <source>
        <dbReference type="ARBA" id="ARBA00022547"/>
    </source>
</evidence>
<dbReference type="GO" id="GO:0045259">
    <property type="term" value="C:proton-transporting ATP synthase complex"/>
    <property type="evidence" value="ECO:0007669"/>
    <property type="project" value="UniProtKB-KW"/>
</dbReference>
<accession>A0A2T1HSU7</accession>
<keyword evidence="7 15" id="KW-0375">Hydrogen ion transport</keyword>
<dbReference type="CDD" id="cd06503">
    <property type="entry name" value="ATP-synt_Fo_b"/>
    <property type="match status" value="1"/>
</dbReference>
<dbReference type="GO" id="GO:0005886">
    <property type="term" value="C:plasma membrane"/>
    <property type="evidence" value="ECO:0007669"/>
    <property type="project" value="UniProtKB-SubCell"/>
</dbReference>
<evidence type="ECO:0000256" key="2">
    <source>
        <dbReference type="ARBA" id="ARBA00005513"/>
    </source>
</evidence>
<comment type="subcellular location">
    <subcellularLocation>
        <location evidence="1">Cell inner membrane</location>
        <topology evidence="1">Single-pass membrane protein</topology>
    </subcellularLocation>
    <subcellularLocation>
        <location evidence="15">Cell membrane</location>
        <topology evidence="15">Single-pass membrane protein</topology>
    </subcellularLocation>
</comment>
<evidence type="ECO:0000256" key="15">
    <source>
        <dbReference type="HAMAP-Rule" id="MF_01398"/>
    </source>
</evidence>
<keyword evidence="19" id="KW-1185">Reference proteome</keyword>
<evidence type="ECO:0000313" key="18">
    <source>
        <dbReference type="EMBL" id="PSC04714.1"/>
    </source>
</evidence>
<evidence type="ECO:0000256" key="8">
    <source>
        <dbReference type="ARBA" id="ARBA00022989"/>
    </source>
</evidence>
<proteinExistence type="inferred from homology"/>
<dbReference type="HAMAP" id="MF_01398">
    <property type="entry name" value="ATP_synth_b_bprime"/>
    <property type="match status" value="1"/>
</dbReference>
<keyword evidence="4 15" id="KW-1003">Cell membrane</keyword>
<dbReference type="AlphaFoldDB" id="A0A2T1HSU7"/>
<dbReference type="InterPro" id="IPR002146">
    <property type="entry name" value="ATP_synth_b/b'su_bac/chlpt"/>
</dbReference>
<keyword evidence="8 15" id="KW-1133">Transmembrane helix</keyword>
<comment type="function">
    <text evidence="12 15">F(1)F(0) ATP synthase produces ATP from ADP in the presence of a proton or sodium gradient. F-type ATPases consist of two structural domains, F(1) containing the extramembraneous catalytic core and F(0) containing the membrane proton channel, linked together by a central stalk and a peripheral stalk. During catalysis, ATP synthesis in the catalytic domain of F(1) is coupled via a rotary mechanism of the central stalk subunits to proton translocation.</text>
</comment>
<keyword evidence="9 15" id="KW-0406">Ion transport</keyword>
<dbReference type="GO" id="GO:0046933">
    <property type="term" value="F:proton-transporting ATP synthase activity, rotational mechanism"/>
    <property type="evidence" value="ECO:0007669"/>
    <property type="project" value="UniProtKB-UniRule"/>
</dbReference>
<evidence type="ECO:0000256" key="4">
    <source>
        <dbReference type="ARBA" id="ARBA00022475"/>
    </source>
</evidence>
<evidence type="ECO:0000256" key="11">
    <source>
        <dbReference type="ARBA" id="ARBA00023310"/>
    </source>
</evidence>
<keyword evidence="6 15" id="KW-0812">Transmembrane</keyword>
<comment type="function">
    <text evidence="13">Component of the F(0) channel, it forms part of the peripheral stalk, linking F(1) to F(0). The b'-subunit is a diverged and duplicated form of b found in plants and photosynthetic bacteria.</text>
</comment>
<evidence type="ECO:0000256" key="7">
    <source>
        <dbReference type="ARBA" id="ARBA00022781"/>
    </source>
</evidence>
<keyword evidence="11 15" id="KW-0066">ATP synthesis</keyword>
<feature type="coiled-coil region" evidence="17">
    <location>
        <begin position="44"/>
        <end position="115"/>
    </location>
</feature>
<keyword evidence="5 15" id="KW-0138">CF(0)</keyword>
<dbReference type="GO" id="GO:0046961">
    <property type="term" value="F:proton-transporting ATPase activity, rotational mechanism"/>
    <property type="evidence" value="ECO:0007669"/>
    <property type="project" value="TreeGrafter"/>
</dbReference>
<evidence type="ECO:0000256" key="6">
    <source>
        <dbReference type="ARBA" id="ARBA00022692"/>
    </source>
</evidence>